<keyword evidence="3" id="KW-0547">Nucleotide-binding</keyword>
<dbReference type="InterPro" id="IPR017871">
    <property type="entry name" value="ABC_transporter-like_CS"/>
</dbReference>
<dbReference type="SMART" id="SM00382">
    <property type="entry name" value="AAA"/>
    <property type="match status" value="1"/>
</dbReference>
<evidence type="ECO:0000256" key="2">
    <source>
        <dbReference type="ARBA" id="ARBA00022448"/>
    </source>
</evidence>
<keyword evidence="2" id="KW-0813">Transport</keyword>
<dbReference type="GO" id="GO:0015807">
    <property type="term" value="P:L-amino acid transport"/>
    <property type="evidence" value="ECO:0007669"/>
    <property type="project" value="TreeGrafter"/>
</dbReference>
<comment type="similarity">
    <text evidence="1">Belongs to the ABC transporter superfamily.</text>
</comment>
<organism evidence="7">
    <name type="scientific">Nitratifractor salsuginis</name>
    <dbReference type="NCBI Taxonomy" id="269261"/>
    <lineage>
        <taxon>Bacteria</taxon>
        <taxon>Pseudomonadati</taxon>
        <taxon>Campylobacterota</taxon>
        <taxon>Epsilonproteobacteria</taxon>
        <taxon>Campylobacterales</taxon>
        <taxon>Sulfurovaceae</taxon>
        <taxon>Nitratifractor</taxon>
    </lineage>
</organism>
<accession>A0A7V2SJ03</accession>
<proteinExistence type="inferred from homology"/>
<sequence length="235" mass="25822">MILIVENLSVNYGRIEALRDLSLHIGEGEIVALIGANGAGKTTLLRTLSGLVTPRSGRIEYLGKEITRLPSDRRVEAGIAQVPEGRGLFATLTVEDNLLLGAYTRKDQKVIVRDLEEVYRRFPILKEKRKAYAGTLSGGQQQMVAVGRALMSRPKLLLLDEPSMGLAPVIVEEIFETLMQLREQGTTIFLVEQNAHLALDHSDRAYVLENGRIVQEGGSDALRKDESVQAAYLGG</sequence>
<evidence type="ECO:0000256" key="5">
    <source>
        <dbReference type="ARBA" id="ARBA00022970"/>
    </source>
</evidence>
<dbReference type="GO" id="GO:0005524">
    <property type="term" value="F:ATP binding"/>
    <property type="evidence" value="ECO:0007669"/>
    <property type="project" value="UniProtKB-KW"/>
</dbReference>
<reference evidence="7" key="1">
    <citation type="journal article" date="2020" name="mSystems">
        <title>Genome- and Community-Level Interaction Insights into Carbon Utilization and Element Cycling Functions of Hydrothermarchaeota in Hydrothermal Sediment.</title>
        <authorList>
            <person name="Zhou Z."/>
            <person name="Liu Y."/>
            <person name="Xu W."/>
            <person name="Pan J."/>
            <person name="Luo Z.H."/>
            <person name="Li M."/>
        </authorList>
    </citation>
    <scope>NUCLEOTIDE SEQUENCE [LARGE SCALE GENOMIC DNA]</scope>
    <source>
        <strain evidence="7">HyVt-513</strain>
    </source>
</reference>
<dbReference type="GO" id="GO:0015658">
    <property type="term" value="F:branched-chain amino acid transmembrane transporter activity"/>
    <property type="evidence" value="ECO:0007669"/>
    <property type="project" value="InterPro"/>
</dbReference>
<dbReference type="GO" id="GO:0016887">
    <property type="term" value="F:ATP hydrolysis activity"/>
    <property type="evidence" value="ECO:0007669"/>
    <property type="project" value="InterPro"/>
</dbReference>
<dbReference type="Pfam" id="PF00005">
    <property type="entry name" value="ABC_tran"/>
    <property type="match status" value="1"/>
</dbReference>
<dbReference type="PIRSF" id="PIRSF039137">
    <property type="entry name" value="ABC_branched_ATPase"/>
    <property type="match status" value="1"/>
</dbReference>
<keyword evidence="5" id="KW-0029">Amino-acid transport</keyword>
<evidence type="ECO:0000259" key="6">
    <source>
        <dbReference type="PROSITE" id="PS50893"/>
    </source>
</evidence>
<evidence type="ECO:0000313" key="7">
    <source>
        <dbReference type="EMBL" id="HFC03739.1"/>
    </source>
</evidence>
<dbReference type="AlphaFoldDB" id="A0A7V2SJ03"/>
<dbReference type="PANTHER" id="PTHR43820">
    <property type="entry name" value="HIGH-AFFINITY BRANCHED-CHAIN AMINO ACID TRANSPORT ATP-BINDING PROTEIN LIVF"/>
    <property type="match status" value="1"/>
</dbReference>
<dbReference type="PROSITE" id="PS50893">
    <property type="entry name" value="ABC_TRANSPORTER_2"/>
    <property type="match status" value="1"/>
</dbReference>
<dbReference type="InterPro" id="IPR027417">
    <property type="entry name" value="P-loop_NTPase"/>
</dbReference>
<feature type="domain" description="ABC transporter" evidence="6">
    <location>
        <begin position="3"/>
        <end position="235"/>
    </location>
</feature>
<evidence type="ECO:0000256" key="3">
    <source>
        <dbReference type="ARBA" id="ARBA00022741"/>
    </source>
</evidence>
<dbReference type="PANTHER" id="PTHR43820:SF4">
    <property type="entry name" value="HIGH-AFFINITY BRANCHED-CHAIN AMINO ACID TRANSPORT ATP-BINDING PROTEIN LIVF"/>
    <property type="match status" value="1"/>
</dbReference>
<dbReference type="EMBL" id="DRNO01000173">
    <property type="protein sequence ID" value="HFC03739.1"/>
    <property type="molecule type" value="Genomic_DNA"/>
</dbReference>
<dbReference type="Proteomes" id="UP000885722">
    <property type="component" value="Unassembled WGS sequence"/>
</dbReference>
<comment type="caution">
    <text evidence="7">The sequence shown here is derived from an EMBL/GenBank/DDBJ whole genome shotgun (WGS) entry which is preliminary data.</text>
</comment>
<dbReference type="CDD" id="cd03224">
    <property type="entry name" value="ABC_TM1139_LivF_branched"/>
    <property type="match status" value="1"/>
</dbReference>
<dbReference type="Gene3D" id="3.40.50.300">
    <property type="entry name" value="P-loop containing nucleotide triphosphate hydrolases"/>
    <property type="match status" value="1"/>
</dbReference>
<protein>
    <submittedName>
        <fullName evidence="7">ABC transporter ATP-binding protein</fullName>
    </submittedName>
</protein>
<dbReference type="SUPFAM" id="SSF52540">
    <property type="entry name" value="P-loop containing nucleoside triphosphate hydrolases"/>
    <property type="match status" value="1"/>
</dbReference>
<dbReference type="InterPro" id="IPR003439">
    <property type="entry name" value="ABC_transporter-like_ATP-bd"/>
</dbReference>
<evidence type="ECO:0000256" key="1">
    <source>
        <dbReference type="ARBA" id="ARBA00005417"/>
    </source>
</evidence>
<dbReference type="InterPro" id="IPR052156">
    <property type="entry name" value="BCAA_Transport_ATP-bd_LivF"/>
</dbReference>
<gene>
    <name evidence="7" type="ORF">ENJ74_02590</name>
</gene>
<dbReference type="InterPro" id="IPR003593">
    <property type="entry name" value="AAA+_ATPase"/>
</dbReference>
<name>A0A7V2SJ03_9BACT</name>
<evidence type="ECO:0000256" key="4">
    <source>
        <dbReference type="ARBA" id="ARBA00022840"/>
    </source>
</evidence>
<dbReference type="InterPro" id="IPR030660">
    <property type="entry name" value="ABC_branched_ATPase_LivF/BraG"/>
</dbReference>
<keyword evidence="4 7" id="KW-0067">ATP-binding</keyword>
<dbReference type="PROSITE" id="PS00211">
    <property type="entry name" value="ABC_TRANSPORTER_1"/>
    <property type="match status" value="1"/>
</dbReference>